<dbReference type="PANTHER" id="PTHR43737:SF1">
    <property type="entry name" value="DUF1501 DOMAIN-CONTAINING PROTEIN"/>
    <property type="match status" value="1"/>
</dbReference>
<dbReference type="KEGG" id="mri:Mal4_53600"/>
<dbReference type="EMBL" id="CP036275">
    <property type="protein sequence ID" value="QDU40995.1"/>
    <property type="molecule type" value="Genomic_DNA"/>
</dbReference>
<keyword evidence="2" id="KW-1185">Reference proteome</keyword>
<dbReference type="Pfam" id="PF07394">
    <property type="entry name" value="DUF1501"/>
    <property type="match status" value="1"/>
</dbReference>
<dbReference type="Proteomes" id="UP000320496">
    <property type="component" value="Chromosome"/>
</dbReference>
<sequence>MLTLTGRGQTTTCDGVTRRDFLQVGTLGAIGLSMPHYLAAQAAGAVKPGHDDRACIMIFNLGAPSHIDLFDMKPDAPAEVRGPFKPIDTSAEGIQLSEILPGHARIADKFALVRSAHHGGAAVHDSGWQMLQTGRQFTGGVNTPHAGAVVSYLRGRKTDLPPFVVLPETMGRGGGNLPNGQSGGFLGKAYDPFALNADPSQPSFQVPDLLPPQDISTVRLERRRKMREVVDEAVKSFEATENAQLLDENFSAAFRMMTSTQAREAFDLSKEPQKVRDRYGMNRFGQCCLLARRLVENGVRFVTINTFLTVFNEVTWDIHGSKPFTSIAGMKDIVCPMYDQAYTALIEDLSERGLLDATMVCNLAEFGRTPRVNPAGGRDHWPQCFTVYFAGGGVKGGQVVGASDPVGGVPAERPVVPADVVATIFHSLGLDLEAELPGPGGRPFPLVDFGHREIHELF</sequence>
<dbReference type="RefSeq" id="WP_145372227.1">
    <property type="nucleotide sequence ID" value="NZ_CP036275.1"/>
</dbReference>
<reference evidence="1 2" key="1">
    <citation type="submission" date="2019-02" db="EMBL/GenBank/DDBJ databases">
        <title>Deep-cultivation of Planctomycetes and their phenomic and genomic characterization uncovers novel biology.</title>
        <authorList>
            <person name="Wiegand S."/>
            <person name="Jogler M."/>
            <person name="Boedeker C."/>
            <person name="Pinto D."/>
            <person name="Vollmers J."/>
            <person name="Rivas-Marin E."/>
            <person name="Kohn T."/>
            <person name="Peeters S.H."/>
            <person name="Heuer A."/>
            <person name="Rast P."/>
            <person name="Oberbeckmann S."/>
            <person name="Bunk B."/>
            <person name="Jeske O."/>
            <person name="Meyerdierks A."/>
            <person name="Storesund J.E."/>
            <person name="Kallscheuer N."/>
            <person name="Luecker S."/>
            <person name="Lage O.M."/>
            <person name="Pohl T."/>
            <person name="Merkel B.J."/>
            <person name="Hornburger P."/>
            <person name="Mueller R.-W."/>
            <person name="Bruemmer F."/>
            <person name="Labrenz M."/>
            <person name="Spormann A.M."/>
            <person name="Op den Camp H."/>
            <person name="Overmann J."/>
            <person name="Amann R."/>
            <person name="Jetten M.S.M."/>
            <person name="Mascher T."/>
            <person name="Medema M.H."/>
            <person name="Devos D.P."/>
            <person name="Kaster A.-K."/>
            <person name="Ovreas L."/>
            <person name="Rohde M."/>
            <person name="Galperin M.Y."/>
            <person name="Jogler C."/>
        </authorList>
    </citation>
    <scope>NUCLEOTIDE SEQUENCE [LARGE SCALE GENOMIC DNA]</scope>
    <source>
        <strain evidence="1 2">Mal4</strain>
    </source>
</reference>
<accession>A0A517ZES4</accession>
<dbReference type="PANTHER" id="PTHR43737">
    <property type="entry name" value="BLL7424 PROTEIN"/>
    <property type="match status" value="1"/>
</dbReference>
<evidence type="ECO:0000313" key="2">
    <source>
        <dbReference type="Proteomes" id="UP000320496"/>
    </source>
</evidence>
<organism evidence="1 2">
    <name type="scientific">Maioricimonas rarisocia</name>
    <dbReference type="NCBI Taxonomy" id="2528026"/>
    <lineage>
        <taxon>Bacteria</taxon>
        <taxon>Pseudomonadati</taxon>
        <taxon>Planctomycetota</taxon>
        <taxon>Planctomycetia</taxon>
        <taxon>Planctomycetales</taxon>
        <taxon>Planctomycetaceae</taxon>
        <taxon>Maioricimonas</taxon>
    </lineage>
</organism>
<dbReference type="OrthoDB" id="127333at2"/>
<evidence type="ECO:0008006" key="3">
    <source>
        <dbReference type="Google" id="ProtNLM"/>
    </source>
</evidence>
<dbReference type="AlphaFoldDB" id="A0A517ZES4"/>
<dbReference type="PROSITE" id="PS51318">
    <property type="entry name" value="TAT"/>
    <property type="match status" value="1"/>
</dbReference>
<dbReference type="SUPFAM" id="SSF53649">
    <property type="entry name" value="Alkaline phosphatase-like"/>
    <property type="match status" value="1"/>
</dbReference>
<evidence type="ECO:0000313" key="1">
    <source>
        <dbReference type="EMBL" id="QDU40995.1"/>
    </source>
</evidence>
<dbReference type="InterPro" id="IPR006311">
    <property type="entry name" value="TAT_signal"/>
</dbReference>
<protein>
    <recommendedName>
        <fullName evidence="3">DUF1501 domain-containing protein</fullName>
    </recommendedName>
</protein>
<gene>
    <name evidence="1" type="ORF">Mal4_53600</name>
</gene>
<proteinExistence type="predicted"/>
<dbReference type="InterPro" id="IPR010869">
    <property type="entry name" value="DUF1501"/>
</dbReference>
<dbReference type="InterPro" id="IPR017850">
    <property type="entry name" value="Alkaline_phosphatase_core_sf"/>
</dbReference>
<name>A0A517ZES4_9PLAN</name>